<dbReference type="EMBL" id="CP053452">
    <property type="protein sequence ID" value="QJW99064.1"/>
    <property type="molecule type" value="Genomic_DNA"/>
</dbReference>
<protein>
    <submittedName>
        <fullName evidence="2">Uncharacterized protein</fullName>
    </submittedName>
</protein>
<reference evidence="3" key="1">
    <citation type="submission" date="2020-05" db="EMBL/GenBank/DDBJ databases">
        <title>Frigoriglobus tundricola gen. nov., sp. nov., a psychrotolerant cellulolytic planctomycete of the family Gemmataceae with two divergent copies of 16S rRNA gene.</title>
        <authorList>
            <person name="Kulichevskaya I.S."/>
            <person name="Ivanova A.A."/>
            <person name="Naumoff D.G."/>
            <person name="Beletsky A.V."/>
            <person name="Rijpstra W.I.C."/>
            <person name="Sinninghe Damste J.S."/>
            <person name="Mardanov A.V."/>
            <person name="Ravin N.V."/>
            <person name="Dedysh S.N."/>
        </authorList>
    </citation>
    <scope>NUCLEOTIDE SEQUENCE [LARGE SCALE GENOMIC DNA]</scope>
    <source>
        <strain evidence="3">PL17</strain>
    </source>
</reference>
<organism evidence="2 3">
    <name type="scientific">Frigoriglobus tundricola</name>
    <dbReference type="NCBI Taxonomy" id="2774151"/>
    <lineage>
        <taxon>Bacteria</taxon>
        <taxon>Pseudomonadati</taxon>
        <taxon>Planctomycetota</taxon>
        <taxon>Planctomycetia</taxon>
        <taxon>Gemmatales</taxon>
        <taxon>Gemmataceae</taxon>
        <taxon>Frigoriglobus</taxon>
    </lineage>
</organism>
<name>A0A6M5YZV9_9BACT</name>
<keyword evidence="3" id="KW-1185">Reference proteome</keyword>
<dbReference type="KEGG" id="ftj:FTUN_6662"/>
<feature type="region of interest" description="Disordered" evidence="1">
    <location>
        <begin position="1"/>
        <end position="24"/>
    </location>
</feature>
<dbReference type="AlphaFoldDB" id="A0A6M5YZV9"/>
<evidence type="ECO:0000313" key="3">
    <source>
        <dbReference type="Proteomes" id="UP000503447"/>
    </source>
</evidence>
<evidence type="ECO:0000256" key="1">
    <source>
        <dbReference type="SAM" id="MobiDB-lite"/>
    </source>
</evidence>
<evidence type="ECO:0000313" key="2">
    <source>
        <dbReference type="EMBL" id="QJW99064.1"/>
    </source>
</evidence>
<gene>
    <name evidence="2" type="ORF">FTUN_6662</name>
</gene>
<dbReference type="Proteomes" id="UP000503447">
    <property type="component" value="Chromosome"/>
</dbReference>
<accession>A0A6M5YZV9</accession>
<proteinExistence type="predicted"/>
<sequence length="78" mass="8090">MVELTDGSVGTVVANHPNRLDPRSPGRPVVAILASADGALLPQAEHVDLTAADRGGIVRGLPAARARELLGSRYPDLV</sequence>